<organism evidence="5 6">
    <name type="scientific">Tetrapisispora phaffii (strain ATCC 24235 / CBS 4417 / NBRC 1672 / NRRL Y-8282 / UCD 70-5)</name>
    <name type="common">Yeast</name>
    <name type="synonym">Fabospora phaffii</name>
    <dbReference type="NCBI Taxonomy" id="1071381"/>
    <lineage>
        <taxon>Eukaryota</taxon>
        <taxon>Fungi</taxon>
        <taxon>Dikarya</taxon>
        <taxon>Ascomycota</taxon>
        <taxon>Saccharomycotina</taxon>
        <taxon>Saccharomycetes</taxon>
        <taxon>Saccharomycetales</taxon>
        <taxon>Saccharomycetaceae</taxon>
        <taxon>Tetrapisispora</taxon>
    </lineage>
</organism>
<dbReference type="OrthoDB" id="406844at2759"/>
<proteinExistence type="predicted"/>
<dbReference type="InterPro" id="IPR051299">
    <property type="entry name" value="AB_hydrolase_lip/est"/>
</dbReference>
<accession>G8BTA5</accession>
<dbReference type="eggNOG" id="KOG4569">
    <property type="taxonomic scope" value="Eukaryota"/>
</dbReference>
<name>G8BTA5_TETPH</name>
<keyword evidence="3" id="KW-0732">Signal</keyword>
<dbReference type="SUPFAM" id="SSF53474">
    <property type="entry name" value="alpha/beta-Hydrolases"/>
    <property type="match status" value="1"/>
</dbReference>
<evidence type="ECO:0000259" key="4">
    <source>
        <dbReference type="Pfam" id="PF01764"/>
    </source>
</evidence>
<dbReference type="EC" id="3.1.1.3" evidence="1"/>
<dbReference type="KEGG" id="tpf:TPHA_0E00370"/>
<dbReference type="Proteomes" id="UP000005666">
    <property type="component" value="Chromosome 5"/>
</dbReference>
<dbReference type="Gene3D" id="3.40.50.1820">
    <property type="entry name" value="alpha/beta hydrolase"/>
    <property type="match status" value="1"/>
</dbReference>
<dbReference type="EMBL" id="HE612860">
    <property type="protein sequence ID" value="CCE63133.1"/>
    <property type="molecule type" value="Genomic_DNA"/>
</dbReference>
<dbReference type="CDD" id="cd00519">
    <property type="entry name" value="Lipase_3"/>
    <property type="match status" value="1"/>
</dbReference>
<dbReference type="PANTHER" id="PTHR46640:SF3">
    <property type="entry name" value="LIPASE LIH1-RELATED"/>
    <property type="match status" value="1"/>
</dbReference>
<evidence type="ECO:0000256" key="1">
    <source>
        <dbReference type="ARBA" id="ARBA00013279"/>
    </source>
</evidence>
<dbReference type="InterPro" id="IPR002921">
    <property type="entry name" value="Fungal_lipase-type"/>
</dbReference>
<dbReference type="GO" id="GO:0006629">
    <property type="term" value="P:lipid metabolic process"/>
    <property type="evidence" value="ECO:0007669"/>
    <property type="project" value="InterPro"/>
</dbReference>
<feature type="domain" description="Fungal lipase-type" evidence="4">
    <location>
        <begin position="197"/>
        <end position="366"/>
    </location>
</feature>
<dbReference type="Pfam" id="PF01764">
    <property type="entry name" value="Lipase_3"/>
    <property type="match status" value="1"/>
</dbReference>
<evidence type="ECO:0000313" key="6">
    <source>
        <dbReference type="Proteomes" id="UP000005666"/>
    </source>
</evidence>
<keyword evidence="6" id="KW-1185">Reference proteome</keyword>
<dbReference type="RefSeq" id="XP_003685567.1">
    <property type="nucleotide sequence ID" value="XM_003685519.1"/>
</dbReference>
<evidence type="ECO:0000313" key="5">
    <source>
        <dbReference type="EMBL" id="CCE63133.1"/>
    </source>
</evidence>
<feature type="signal peptide" evidence="3">
    <location>
        <begin position="1"/>
        <end position="19"/>
    </location>
</feature>
<dbReference type="HOGENOM" id="CLU_032957_3_0_1"/>
<dbReference type="GO" id="GO:0004806">
    <property type="term" value="F:triacylglycerol lipase activity"/>
    <property type="evidence" value="ECO:0007669"/>
    <property type="project" value="UniProtKB-EC"/>
</dbReference>
<gene>
    <name evidence="5" type="primary">TPHA0E00370</name>
    <name evidence="5" type="ordered locus">TPHA_0E00370</name>
</gene>
<sequence>MLFVKISVITIWLLRKSQAFQLQGTLKYYDSAEKFRLNYNGNAKEEYDGVDVNTETDHGNYLDNNSGYDDDGETGLENVYDGLEESLSEQKEVYNENFETSTSRNEDYKNVKISQDFYDRLVYFSKVCAMTSCISDNLIKENKTFAEGGCPGHLKFCKDPIDNPTYTRTRIEMVLSADKGELGTGYVIVDHKRKVVIIAFRGSSTRQDWFSDFQIYPVDYEPASLVAYNKLVNKRIIPECHNCKIHRGFYRFKETLGPLFLDKIEAIFNKYPDYRAVVSGHSLGAAMASITGIELKLRGYNPIVLTYATPRMFNTEMREWIDTIFSTDQIHYTSVSKGVVDYNHCDKGGYFRVVHNQDYIPMVPPFYEAAGLELFINKIELPHTIDDVEYRGHKKTYFEDITKLNTVNHVEDWLHTYEHRAYFILIEGCHNI</sequence>
<dbReference type="PANTHER" id="PTHR46640">
    <property type="entry name" value="TRIACYLGLYCEROL LIPASE, PUTATIVE (AFU_ORTHOLOGUE AFUA_6G06510)-RELATED"/>
    <property type="match status" value="1"/>
</dbReference>
<reference evidence="5 6" key="1">
    <citation type="journal article" date="2011" name="Proc. Natl. Acad. Sci. U.S.A.">
        <title>Evolutionary erosion of yeast sex chromosomes by mating-type switching accidents.</title>
        <authorList>
            <person name="Gordon J.L."/>
            <person name="Armisen D."/>
            <person name="Proux-Wera E."/>
            <person name="Oheigeartaigh S.S."/>
            <person name="Byrne K.P."/>
            <person name="Wolfe K.H."/>
        </authorList>
    </citation>
    <scope>NUCLEOTIDE SEQUENCE [LARGE SCALE GENOMIC DNA]</scope>
    <source>
        <strain evidence="6">ATCC 24235 / CBS 4417 / NBRC 1672 / NRRL Y-8282 / UCD 70-5</strain>
    </source>
</reference>
<feature type="chain" id="PRO_5003508692" description="triacylglycerol lipase" evidence="3">
    <location>
        <begin position="20"/>
        <end position="432"/>
    </location>
</feature>
<evidence type="ECO:0000256" key="3">
    <source>
        <dbReference type="SAM" id="SignalP"/>
    </source>
</evidence>
<protein>
    <recommendedName>
        <fullName evidence="1">triacylglycerol lipase</fullName>
        <ecNumber evidence="1">3.1.1.3</ecNumber>
    </recommendedName>
</protein>
<dbReference type="OMA" id="YEHRAYF"/>
<dbReference type="InterPro" id="IPR029058">
    <property type="entry name" value="AB_hydrolase_fold"/>
</dbReference>
<evidence type="ECO:0000256" key="2">
    <source>
        <dbReference type="ARBA" id="ARBA00022801"/>
    </source>
</evidence>
<keyword evidence="2" id="KW-0378">Hydrolase</keyword>
<dbReference type="GeneID" id="11531283"/>
<dbReference type="AlphaFoldDB" id="G8BTA5"/>